<keyword evidence="1" id="KW-1133">Transmembrane helix</keyword>
<feature type="transmembrane region" description="Helical" evidence="1">
    <location>
        <begin position="189"/>
        <end position="210"/>
    </location>
</feature>
<gene>
    <name evidence="2" type="ORF">RFM51_07225</name>
</gene>
<feature type="transmembrane region" description="Helical" evidence="1">
    <location>
        <begin position="157"/>
        <end position="177"/>
    </location>
</feature>
<sequence length="212" mass="22510">MRTDDLIKTLAIDAKRDAPSFSMLWWAGVVAAILVAAVVFFATLGMRPDFAQAAQTPRFVFKFVVTIALAASAFFPARALSRPDDAWRKAMPYLALAPILIISAVLAELFLLPPNLWATRMIGTNSMVCLIYIPLIGIGPLGIFLTLLRHGASTRPTLAGAIAGVLAGAIAATLYAAQCTDDSPLFVATWYTIAISGLAAFGAIAANALARW</sequence>
<dbReference type="Pfam" id="PF06532">
    <property type="entry name" value="NrsF"/>
    <property type="match status" value="1"/>
</dbReference>
<dbReference type="RefSeq" id="WP_320213295.1">
    <property type="nucleotide sequence ID" value="NZ_JAVIIS010000008.1"/>
</dbReference>
<evidence type="ECO:0000313" key="2">
    <source>
        <dbReference type="EMBL" id="MDX8439380.1"/>
    </source>
</evidence>
<dbReference type="Proteomes" id="UP001272097">
    <property type="component" value="Unassembled WGS sequence"/>
</dbReference>
<feature type="transmembrane region" description="Helical" evidence="1">
    <location>
        <begin position="59"/>
        <end position="81"/>
    </location>
</feature>
<keyword evidence="1" id="KW-0812">Transmembrane</keyword>
<accession>A0ABU4WTK1</accession>
<feature type="transmembrane region" description="Helical" evidence="1">
    <location>
        <begin position="21"/>
        <end position="44"/>
    </location>
</feature>
<dbReference type="EMBL" id="JAVIIS010000008">
    <property type="protein sequence ID" value="MDX8439380.1"/>
    <property type="molecule type" value="Genomic_DNA"/>
</dbReference>
<evidence type="ECO:0000313" key="3">
    <source>
        <dbReference type="Proteomes" id="UP001272097"/>
    </source>
</evidence>
<comment type="caution">
    <text evidence="2">The sequence shown here is derived from an EMBL/GenBank/DDBJ whole genome shotgun (WGS) entry which is preliminary data.</text>
</comment>
<proteinExistence type="predicted"/>
<protein>
    <submittedName>
        <fullName evidence="2">NrsF family protein</fullName>
    </submittedName>
</protein>
<name>A0ABU4WTK1_9HYPH</name>
<keyword evidence="3" id="KW-1185">Reference proteome</keyword>
<reference evidence="2 3" key="1">
    <citation type="submission" date="2023-08" db="EMBL/GenBank/DDBJ databases">
        <title>Implementing the SeqCode for naming new Mesorhizobium species isolated from Vachellia karroo root nodules.</title>
        <authorList>
            <person name="Van Lill M."/>
        </authorList>
    </citation>
    <scope>NUCLEOTIDE SEQUENCE [LARGE SCALE GENOMIC DNA]</scope>
    <source>
        <strain evidence="2 3">VK3E</strain>
    </source>
</reference>
<organism evidence="2 3">
    <name type="scientific">Mesorhizobium australafricanum</name>
    <dbReference type="NCBI Taxonomy" id="3072311"/>
    <lineage>
        <taxon>Bacteria</taxon>
        <taxon>Pseudomonadati</taxon>
        <taxon>Pseudomonadota</taxon>
        <taxon>Alphaproteobacteria</taxon>
        <taxon>Hyphomicrobiales</taxon>
        <taxon>Phyllobacteriaceae</taxon>
        <taxon>Mesorhizobium</taxon>
    </lineage>
</organism>
<dbReference type="InterPro" id="IPR009495">
    <property type="entry name" value="NrsF"/>
</dbReference>
<feature type="transmembrane region" description="Helical" evidence="1">
    <location>
        <begin position="124"/>
        <end position="145"/>
    </location>
</feature>
<feature type="transmembrane region" description="Helical" evidence="1">
    <location>
        <begin position="93"/>
        <end position="112"/>
    </location>
</feature>
<keyword evidence="1" id="KW-0472">Membrane</keyword>
<evidence type="ECO:0000256" key="1">
    <source>
        <dbReference type="SAM" id="Phobius"/>
    </source>
</evidence>